<dbReference type="Proteomes" id="UP001320420">
    <property type="component" value="Unassembled WGS sequence"/>
</dbReference>
<dbReference type="EMBL" id="JAKJXP020000007">
    <property type="protein sequence ID" value="KAK7756313.1"/>
    <property type="molecule type" value="Genomic_DNA"/>
</dbReference>
<evidence type="ECO:0008006" key="3">
    <source>
        <dbReference type="Google" id="ProtNLM"/>
    </source>
</evidence>
<reference evidence="1 2" key="1">
    <citation type="submission" date="2024-02" db="EMBL/GenBank/DDBJ databases">
        <title>De novo assembly and annotation of 12 fungi associated with fruit tree decline syndrome in Ontario, Canada.</title>
        <authorList>
            <person name="Sulman M."/>
            <person name="Ellouze W."/>
            <person name="Ilyukhin E."/>
        </authorList>
    </citation>
    <scope>NUCLEOTIDE SEQUENCE [LARGE SCALE GENOMIC DNA]</scope>
    <source>
        <strain evidence="1 2">M11/M66-122</strain>
    </source>
</reference>
<dbReference type="PROSITE" id="PS51257">
    <property type="entry name" value="PROKAR_LIPOPROTEIN"/>
    <property type="match status" value="1"/>
</dbReference>
<dbReference type="AlphaFoldDB" id="A0AAN9UXS3"/>
<organism evidence="1 2">
    <name type="scientific">Diatrype stigma</name>
    <dbReference type="NCBI Taxonomy" id="117547"/>
    <lineage>
        <taxon>Eukaryota</taxon>
        <taxon>Fungi</taxon>
        <taxon>Dikarya</taxon>
        <taxon>Ascomycota</taxon>
        <taxon>Pezizomycotina</taxon>
        <taxon>Sordariomycetes</taxon>
        <taxon>Xylariomycetidae</taxon>
        <taxon>Xylariales</taxon>
        <taxon>Diatrypaceae</taxon>
        <taxon>Diatrype</taxon>
    </lineage>
</organism>
<protein>
    <recommendedName>
        <fullName evidence="3">Lipoprotein</fullName>
    </recommendedName>
</protein>
<keyword evidence="2" id="KW-1185">Reference proteome</keyword>
<evidence type="ECO:0000313" key="1">
    <source>
        <dbReference type="EMBL" id="KAK7756313.1"/>
    </source>
</evidence>
<comment type="caution">
    <text evidence="1">The sequence shown here is derived from an EMBL/GenBank/DDBJ whole genome shotgun (WGS) entry which is preliminary data.</text>
</comment>
<name>A0AAN9UXS3_9PEZI</name>
<proteinExistence type="predicted"/>
<accession>A0AAN9UXS3</accession>
<sequence>MRSASASGIRTAVINLSVAACAQKNGSADVMPHMVLEGCRFRHRKGEDRNNIDVGTGTGSGADA</sequence>
<evidence type="ECO:0000313" key="2">
    <source>
        <dbReference type="Proteomes" id="UP001320420"/>
    </source>
</evidence>
<gene>
    <name evidence="1" type="ORF">SLS62_001539</name>
</gene>